<reference evidence="1" key="1">
    <citation type="submission" date="2020-03" db="EMBL/GenBank/DDBJ databases">
        <title>The deep terrestrial virosphere.</title>
        <authorList>
            <person name="Holmfeldt K."/>
            <person name="Nilsson E."/>
            <person name="Simone D."/>
            <person name="Lopez-Fernandez M."/>
            <person name="Wu X."/>
            <person name="de Brujin I."/>
            <person name="Lundin D."/>
            <person name="Andersson A."/>
            <person name="Bertilsson S."/>
            <person name="Dopson M."/>
        </authorList>
    </citation>
    <scope>NUCLEOTIDE SEQUENCE</scope>
    <source>
        <strain evidence="1">MM171B01125</strain>
    </source>
</reference>
<dbReference type="AlphaFoldDB" id="A0A6M3M4G8"/>
<evidence type="ECO:0008006" key="2">
    <source>
        <dbReference type="Google" id="ProtNLM"/>
    </source>
</evidence>
<accession>A0A6M3M4G8</accession>
<dbReference type="EMBL" id="MT143798">
    <property type="protein sequence ID" value="QJB02647.1"/>
    <property type="molecule type" value="Genomic_DNA"/>
</dbReference>
<protein>
    <recommendedName>
        <fullName evidence="2">Zinc-ribbon domain-containing protein</fullName>
    </recommendedName>
</protein>
<evidence type="ECO:0000313" key="1">
    <source>
        <dbReference type="EMBL" id="QJB02647.1"/>
    </source>
</evidence>
<gene>
    <name evidence="1" type="ORF">MM171B01125_0011</name>
</gene>
<proteinExistence type="predicted"/>
<name>A0A6M3M4G8_9ZZZZ</name>
<organism evidence="1">
    <name type="scientific">viral metagenome</name>
    <dbReference type="NCBI Taxonomy" id="1070528"/>
    <lineage>
        <taxon>unclassified sequences</taxon>
        <taxon>metagenomes</taxon>
        <taxon>organismal metagenomes</taxon>
    </lineage>
</organism>
<sequence length="63" mass="7427">MGEQRNLTEENVTDLIEHLKKMKEANPDLEYAFFKQTEQKHCKDCNQLWPPHANFCGFCGKEL</sequence>